<feature type="domain" description="Response regulatory" evidence="4">
    <location>
        <begin position="4"/>
        <end position="117"/>
    </location>
</feature>
<dbReference type="SMART" id="SM00448">
    <property type="entry name" value="REC"/>
    <property type="match status" value="2"/>
</dbReference>
<feature type="domain" description="Response regulatory" evidence="4">
    <location>
        <begin position="125"/>
        <end position="242"/>
    </location>
</feature>
<evidence type="ECO:0000256" key="3">
    <source>
        <dbReference type="PROSITE-ProRule" id="PRU00169"/>
    </source>
</evidence>
<name>A0ABQ6HDI0_9GAMM</name>
<evidence type="ECO:0000259" key="4">
    <source>
        <dbReference type="PROSITE" id="PS50110"/>
    </source>
</evidence>
<feature type="modified residue" description="4-aspartylphosphate" evidence="3">
    <location>
        <position position="54"/>
    </location>
</feature>
<dbReference type="Pfam" id="PF00990">
    <property type="entry name" value="GGDEF"/>
    <property type="match status" value="1"/>
</dbReference>
<keyword evidence="7" id="KW-1185">Reference proteome</keyword>
<evidence type="ECO:0000313" key="6">
    <source>
        <dbReference type="EMBL" id="GLX86172.1"/>
    </source>
</evidence>
<evidence type="ECO:0000256" key="1">
    <source>
        <dbReference type="ARBA" id="ARBA00012528"/>
    </source>
</evidence>
<dbReference type="InterPro" id="IPR001789">
    <property type="entry name" value="Sig_transdc_resp-reg_receiver"/>
</dbReference>
<dbReference type="Gene3D" id="3.40.50.2300">
    <property type="match status" value="2"/>
</dbReference>
<protein>
    <recommendedName>
        <fullName evidence="1">diguanylate cyclase</fullName>
        <ecNumber evidence="1">2.7.7.65</ecNumber>
    </recommendedName>
</protein>
<dbReference type="InterPro" id="IPR050469">
    <property type="entry name" value="Diguanylate_Cyclase"/>
</dbReference>
<dbReference type="EMBL" id="BSSV01000005">
    <property type="protein sequence ID" value="GLX86172.1"/>
    <property type="molecule type" value="Genomic_DNA"/>
</dbReference>
<feature type="domain" description="GGDEF" evidence="5">
    <location>
        <begin position="285"/>
        <end position="415"/>
    </location>
</feature>
<organism evidence="6 7">
    <name type="scientific">Thalassotalea loyana</name>
    <dbReference type="NCBI Taxonomy" id="280483"/>
    <lineage>
        <taxon>Bacteria</taxon>
        <taxon>Pseudomonadati</taxon>
        <taxon>Pseudomonadota</taxon>
        <taxon>Gammaproteobacteria</taxon>
        <taxon>Alteromonadales</taxon>
        <taxon>Colwelliaceae</taxon>
        <taxon>Thalassotalea</taxon>
    </lineage>
</organism>
<evidence type="ECO:0000313" key="7">
    <source>
        <dbReference type="Proteomes" id="UP001157134"/>
    </source>
</evidence>
<dbReference type="Gene3D" id="3.30.70.270">
    <property type="match status" value="1"/>
</dbReference>
<dbReference type="EC" id="2.7.7.65" evidence="1"/>
<dbReference type="PANTHER" id="PTHR45138:SF9">
    <property type="entry name" value="DIGUANYLATE CYCLASE DGCM-RELATED"/>
    <property type="match status" value="1"/>
</dbReference>
<dbReference type="CDD" id="cd17544">
    <property type="entry name" value="REC_2_GGDEF"/>
    <property type="match status" value="1"/>
</dbReference>
<accession>A0ABQ6HDI0</accession>
<dbReference type="SUPFAM" id="SSF52172">
    <property type="entry name" value="CheY-like"/>
    <property type="match status" value="2"/>
</dbReference>
<dbReference type="Proteomes" id="UP001157134">
    <property type="component" value="Unassembled WGS sequence"/>
</dbReference>
<dbReference type="InterPro" id="IPR011006">
    <property type="entry name" value="CheY-like_superfamily"/>
</dbReference>
<dbReference type="NCBIfam" id="TIGR00254">
    <property type="entry name" value="GGDEF"/>
    <property type="match status" value="1"/>
</dbReference>
<dbReference type="SUPFAM" id="SSF55073">
    <property type="entry name" value="Nucleotide cyclase"/>
    <property type="match status" value="1"/>
</dbReference>
<evidence type="ECO:0000259" key="5">
    <source>
        <dbReference type="PROSITE" id="PS50887"/>
    </source>
</evidence>
<dbReference type="Pfam" id="PF00072">
    <property type="entry name" value="Response_reg"/>
    <property type="match status" value="1"/>
</dbReference>
<dbReference type="PANTHER" id="PTHR45138">
    <property type="entry name" value="REGULATORY COMPONENTS OF SENSORY TRANSDUCTION SYSTEM"/>
    <property type="match status" value="1"/>
</dbReference>
<sequence>MARNLLVVEDSKPIASVIRQIGEALDFNVVLAKTLSEVEAILNTDQEFFAATIDYALPDAPDGQAIELVLANQIPSLVLTGKMDDKTRERILSLPVIDYIPKENSQAFLYLKRILHWQTTNSSIGVLVVDDSLSARKHVTELLKRRNFKTFGAKNGVEALEVLHANPNIKMVITDLEMPEMDGIVLTNEIRKNYNRDQLSIIGISGATSGIHSARFIKNGADDFLRKPFCPEEFYCRITQNIESLSHIEQIKHAANTDYLTDLPNRRAFFQQSQQFIAKCLKSNVPYCAAMIDLDHFKQINDNYGHEAGDHVLKVVSLYMRKYLGNSVLGRMGGEEFAVILAGVNEDQMYSKLDDFRRELSIQQVPFEDNAISVSVSIGVAMNVKAAVAQQLNMADSALYNAKENGRNQVVIHGDEHED</sequence>
<comment type="caution">
    <text evidence="6">The sequence shown here is derived from an EMBL/GenBank/DDBJ whole genome shotgun (WGS) entry which is preliminary data.</text>
</comment>
<comment type="catalytic activity">
    <reaction evidence="2">
        <text>2 GTP = 3',3'-c-di-GMP + 2 diphosphate</text>
        <dbReference type="Rhea" id="RHEA:24898"/>
        <dbReference type="ChEBI" id="CHEBI:33019"/>
        <dbReference type="ChEBI" id="CHEBI:37565"/>
        <dbReference type="ChEBI" id="CHEBI:58805"/>
        <dbReference type="EC" id="2.7.7.65"/>
    </reaction>
</comment>
<dbReference type="InterPro" id="IPR043128">
    <property type="entry name" value="Rev_trsase/Diguanyl_cyclase"/>
</dbReference>
<reference evidence="6 7" key="1">
    <citation type="submission" date="2023-03" db="EMBL/GenBank/DDBJ databases">
        <title>Thalassotalea loyana LMG 22536T draft genome sequence.</title>
        <authorList>
            <person name="Sawabe T."/>
        </authorList>
    </citation>
    <scope>NUCLEOTIDE SEQUENCE [LARGE SCALE GENOMIC DNA]</scope>
    <source>
        <strain evidence="6 7">LMG 22536</strain>
    </source>
</reference>
<dbReference type="RefSeq" id="WP_284298918.1">
    <property type="nucleotide sequence ID" value="NZ_BSSV01000005.1"/>
</dbReference>
<proteinExistence type="predicted"/>
<dbReference type="PROSITE" id="PS50110">
    <property type="entry name" value="RESPONSE_REGULATORY"/>
    <property type="match status" value="2"/>
</dbReference>
<dbReference type="PROSITE" id="PS50887">
    <property type="entry name" value="GGDEF"/>
    <property type="match status" value="1"/>
</dbReference>
<gene>
    <name evidence="6" type="primary">rrpX</name>
    <name evidence="6" type="ORF">tloyanaT_24250</name>
</gene>
<dbReference type="CDD" id="cd01949">
    <property type="entry name" value="GGDEF"/>
    <property type="match status" value="1"/>
</dbReference>
<dbReference type="SMART" id="SM00267">
    <property type="entry name" value="GGDEF"/>
    <property type="match status" value="1"/>
</dbReference>
<dbReference type="InterPro" id="IPR000160">
    <property type="entry name" value="GGDEF_dom"/>
</dbReference>
<evidence type="ECO:0000256" key="2">
    <source>
        <dbReference type="ARBA" id="ARBA00034247"/>
    </source>
</evidence>
<keyword evidence="3" id="KW-0597">Phosphoprotein</keyword>
<dbReference type="InterPro" id="IPR029787">
    <property type="entry name" value="Nucleotide_cyclase"/>
</dbReference>
<feature type="modified residue" description="4-aspartylphosphate" evidence="3">
    <location>
        <position position="175"/>
    </location>
</feature>